<evidence type="ECO:0000313" key="1">
    <source>
        <dbReference type="EMBL" id="GBP44750.1"/>
    </source>
</evidence>
<keyword evidence="2" id="KW-1185">Reference proteome</keyword>
<evidence type="ECO:0000313" key="2">
    <source>
        <dbReference type="Proteomes" id="UP000299102"/>
    </source>
</evidence>
<organism evidence="1 2">
    <name type="scientific">Eumeta variegata</name>
    <name type="common">Bagworm moth</name>
    <name type="synonym">Eumeta japonica</name>
    <dbReference type="NCBI Taxonomy" id="151549"/>
    <lineage>
        <taxon>Eukaryota</taxon>
        <taxon>Metazoa</taxon>
        <taxon>Ecdysozoa</taxon>
        <taxon>Arthropoda</taxon>
        <taxon>Hexapoda</taxon>
        <taxon>Insecta</taxon>
        <taxon>Pterygota</taxon>
        <taxon>Neoptera</taxon>
        <taxon>Endopterygota</taxon>
        <taxon>Lepidoptera</taxon>
        <taxon>Glossata</taxon>
        <taxon>Ditrysia</taxon>
        <taxon>Tineoidea</taxon>
        <taxon>Psychidae</taxon>
        <taxon>Oiketicinae</taxon>
        <taxon>Eumeta</taxon>
    </lineage>
</organism>
<reference evidence="1 2" key="1">
    <citation type="journal article" date="2019" name="Commun. Biol.">
        <title>The bagworm genome reveals a unique fibroin gene that provides high tensile strength.</title>
        <authorList>
            <person name="Kono N."/>
            <person name="Nakamura H."/>
            <person name="Ohtoshi R."/>
            <person name="Tomita M."/>
            <person name="Numata K."/>
            <person name="Arakawa K."/>
        </authorList>
    </citation>
    <scope>NUCLEOTIDE SEQUENCE [LARGE SCALE GENOMIC DNA]</scope>
</reference>
<gene>
    <name evidence="1" type="ORF">EVAR_81518_1</name>
</gene>
<dbReference type="AlphaFoldDB" id="A0A4C1W1P5"/>
<name>A0A4C1W1P5_EUMVA</name>
<comment type="caution">
    <text evidence="1">The sequence shown here is derived from an EMBL/GenBank/DDBJ whole genome shotgun (WGS) entry which is preliminary data.</text>
</comment>
<sequence>MDRQALHIYGIALEANTAKWYPIAACQFQICAVYIRYTEMMTWSIVLEATLKKIVIEPSGHIRYASEKLNRLHSTADCVEPSLATLGMPVELPKQNCIHTADCD</sequence>
<dbReference type="Proteomes" id="UP000299102">
    <property type="component" value="Unassembled WGS sequence"/>
</dbReference>
<accession>A0A4C1W1P5</accession>
<proteinExistence type="predicted"/>
<dbReference type="EMBL" id="BGZK01000457">
    <property type="protein sequence ID" value="GBP44750.1"/>
    <property type="molecule type" value="Genomic_DNA"/>
</dbReference>
<protein>
    <submittedName>
        <fullName evidence="1">Uncharacterized protein</fullName>
    </submittedName>
</protein>